<protein>
    <submittedName>
        <fullName evidence="1">Uncharacterized protein</fullName>
    </submittedName>
</protein>
<evidence type="ECO:0000313" key="2">
    <source>
        <dbReference type="Proteomes" id="UP000003204"/>
    </source>
</evidence>
<proteinExistence type="predicted"/>
<gene>
    <name evidence="1" type="ORF">HMPREF0022_00206</name>
</gene>
<accession>A0A828SYS5</accession>
<dbReference type="AlphaFoldDB" id="A0A828SYS5"/>
<evidence type="ECO:0000313" key="1">
    <source>
        <dbReference type="EMBL" id="EGJ70028.1"/>
    </source>
</evidence>
<organism evidence="1 2">
    <name type="scientific">Acinetobacter baumannii 6014059</name>
    <dbReference type="NCBI Taxonomy" id="525242"/>
    <lineage>
        <taxon>Bacteria</taxon>
        <taxon>Pseudomonadati</taxon>
        <taxon>Pseudomonadota</taxon>
        <taxon>Gammaproteobacteria</taxon>
        <taxon>Moraxellales</taxon>
        <taxon>Moraxellaceae</taxon>
        <taxon>Acinetobacter</taxon>
        <taxon>Acinetobacter calcoaceticus/baumannii complex</taxon>
    </lineage>
</organism>
<name>A0A828SYS5_ACIBA</name>
<dbReference type="EMBL" id="ACYS02000006">
    <property type="protein sequence ID" value="EGJ70028.1"/>
    <property type="molecule type" value="Genomic_DNA"/>
</dbReference>
<comment type="caution">
    <text evidence="1">The sequence shown here is derived from an EMBL/GenBank/DDBJ whole genome shotgun (WGS) entry which is preliminary data.</text>
</comment>
<sequence length="42" mass="5107">MLFFAFVQIFRIIEMWKGWQYLAGFVFWSKVKRMASPSIKDC</sequence>
<dbReference type="Proteomes" id="UP000003204">
    <property type="component" value="Unassembled WGS sequence"/>
</dbReference>
<reference evidence="1 2" key="1">
    <citation type="submission" date="2011-04" db="EMBL/GenBank/DDBJ databases">
        <authorList>
            <person name="Weinstock G."/>
            <person name="Sodergren E."/>
            <person name="Clifton S."/>
            <person name="Fulton L."/>
            <person name="Fulton B."/>
            <person name="Courtney L."/>
            <person name="Fronick C."/>
            <person name="Harrison M."/>
            <person name="Strong C."/>
            <person name="Farmer C."/>
            <person name="Delahaunty K."/>
            <person name="Markovic C."/>
            <person name="Hall O."/>
            <person name="Minx P."/>
            <person name="Tomlinson C."/>
            <person name="Mitreva M."/>
            <person name="Hou S."/>
            <person name="Chen J."/>
            <person name="Wollam A."/>
            <person name="Pepin K.H."/>
            <person name="Johnson M."/>
            <person name="Bhonagiri V."/>
            <person name="Zhang X."/>
            <person name="Suruliraj S."/>
            <person name="Warren W."/>
            <person name="Chinwalla A."/>
            <person name="Mardis E.R."/>
            <person name="Wilson R.K."/>
        </authorList>
    </citation>
    <scope>NUCLEOTIDE SEQUENCE [LARGE SCALE GENOMIC DNA]</scope>
    <source>
        <strain evidence="1 2">6014059</strain>
    </source>
</reference>